<dbReference type="EMBL" id="GBXM01073324">
    <property type="protein sequence ID" value="JAH35253.1"/>
    <property type="molecule type" value="Transcribed_RNA"/>
</dbReference>
<dbReference type="AlphaFoldDB" id="A0A0E9S415"/>
<evidence type="ECO:0000313" key="1">
    <source>
        <dbReference type="EMBL" id="JAH35253.1"/>
    </source>
</evidence>
<name>A0A0E9S415_ANGAN</name>
<protein>
    <submittedName>
        <fullName evidence="1">Uncharacterized protein</fullName>
    </submittedName>
</protein>
<sequence>MEVVTNVFFFFLALSLGRRHTDLSASRSVAI</sequence>
<proteinExistence type="predicted"/>
<reference evidence="1" key="2">
    <citation type="journal article" date="2015" name="Fish Shellfish Immunol.">
        <title>Early steps in the European eel (Anguilla anguilla)-Vibrio vulnificus interaction in the gills: Role of the RtxA13 toxin.</title>
        <authorList>
            <person name="Callol A."/>
            <person name="Pajuelo D."/>
            <person name="Ebbesson L."/>
            <person name="Teles M."/>
            <person name="MacKenzie S."/>
            <person name="Amaro C."/>
        </authorList>
    </citation>
    <scope>NUCLEOTIDE SEQUENCE</scope>
</reference>
<organism evidence="1">
    <name type="scientific">Anguilla anguilla</name>
    <name type="common">European freshwater eel</name>
    <name type="synonym">Muraena anguilla</name>
    <dbReference type="NCBI Taxonomy" id="7936"/>
    <lineage>
        <taxon>Eukaryota</taxon>
        <taxon>Metazoa</taxon>
        <taxon>Chordata</taxon>
        <taxon>Craniata</taxon>
        <taxon>Vertebrata</taxon>
        <taxon>Euteleostomi</taxon>
        <taxon>Actinopterygii</taxon>
        <taxon>Neopterygii</taxon>
        <taxon>Teleostei</taxon>
        <taxon>Anguilliformes</taxon>
        <taxon>Anguillidae</taxon>
        <taxon>Anguilla</taxon>
    </lineage>
</organism>
<accession>A0A0E9S415</accession>
<reference evidence="1" key="1">
    <citation type="submission" date="2014-11" db="EMBL/GenBank/DDBJ databases">
        <authorList>
            <person name="Amaro Gonzalez C."/>
        </authorList>
    </citation>
    <scope>NUCLEOTIDE SEQUENCE</scope>
</reference>